<name>A0ACC3BS52_PYRYE</name>
<evidence type="ECO:0000313" key="1">
    <source>
        <dbReference type="EMBL" id="KAK1860851.1"/>
    </source>
</evidence>
<accession>A0ACC3BS52</accession>
<protein>
    <submittedName>
        <fullName evidence="1">Uncharacterized protein</fullName>
    </submittedName>
</protein>
<dbReference type="Proteomes" id="UP000798662">
    <property type="component" value="Chromosome 1"/>
</dbReference>
<sequence>MPLPLTRALILDNGGHTVKAGVVSLTPSAPLTDGAPSPPPSAPLVIPNALTRPPKYNSSSRAPRSSPRPPGYLVGAEISALRDLSGLRLVRPVERGIVTRWNTQADVWESVLSADAGVGGELAGVGRGEVGVLVTEPLGNLLHCRRAMDELVFEWAEFGALLATVSPPLLMRSTRRSPGTMGAAAADAPGTGLVVDAGFSFTTATPVVDGTPLLPACRRVDVGGKALTNYLKACLSRGAYALHDETMLVEAIKERTCYVTPSFAAAAAAPRPPMAHYLLPAYTDPAADPRGRRLVHRSDAPPGEAALSVGRERFTVPELLFAPGDLDAVGGVTDSDWARRLVTRAEYEEEGHRVTLRRFYGPPKENG</sequence>
<evidence type="ECO:0000313" key="2">
    <source>
        <dbReference type="Proteomes" id="UP000798662"/>
    </source>
</evidence>
<comment type="caution">
    <text evidence="1">The sequence shown here is derived from an EMBL/GenBank/DDBJ whole genome shotgun (WGS) entry which is preliminary data.</text>
</comment>
<reference evidence="1" key="1">
    <citation type="submission" date="2019-11" db="EMBL/GenBank/DDBJ databases">
        <title>Nori genome reveals adaptations in red seaweeds to the harsh intertidal environment.</title>
        <authorList>
            <person name="Wang D."/>
            <person name="Mao Y."/>
        </authorList>
    </citation>
    <scope>NUCLEOTIDE SEQUENCE</scope>
    <source>
        <tissue evidence="1">Gametophyte</tissue>
    </source>
</reference>
<gene>
    <name evidence="1" type="ORF">I4F81_003437</name>
</gene>
<dbReference type="EMBL" id="CM020618">
    <property type="protein sequence ID" value="KAK1860851.1"/>
    <property type="molecule type" value="Genomic_DNA"/>
</dbReference>
<keyword evidence="2" id="KW-1185">Reference proteome</keyword>
<proteinExistence type="predicted"/>
<organism evidence="1 2">
    <name type="scientific">Pyropia yezoensis</name>
    <name type="common">Susabi-nori</name>
    <name type="synonym">Porphyra yezoensis</name>
    <dbReference type="NCBI Taxonomy" id="2788"/>
    <lineage>
        <taxon>Eukaryota</taxon>
        <taxon>Rhodophyta</taxon>
        <taxon>Bangiophyceae</taxon>
        <taxon>Bangiales</taxon>
        <taxon>Bangiaceae</taxon>
        <taxon>Pyropia</taxon>
    </lineage>
</organism>